<dbReference type="GO" id="GO:0016491">
    <property type="term" value="F:oxidoreductase activity"/>
    <property type="evidence" value="ECO:0007669"/>
    <property type="project" value="UniProtKB-KW"/>
</dbReference>
<organism evidence="7 8">
    <name type="scientific">Tripterygium wilfordii</name>
    <name type="common">Thunder God vine</name>
    <dbReference type="NCBI Taxonomy" id="458696"/>
    <lineage>
        <taxon>Eukaryota</taxon>
        <taxon>Viridiplantae</taxon>
        <taxon>Streptophyta</taxon>
        <taxon>Embryophyta</taxon>
        <taxon>Tracheophyta</taxon>
        <taxon>Spermatophyta</taxon>
        <taxon>Magnoliopsida</taxon>
        <taxon>eudicotyledons</taxon>
        <taxon>Gunneridae</taxon>
        <taxon>Pentapetalae</taxon>
        <taxon>rosids</taxon>
        <taxon>fabids</taxon>
        <taxon>Celastrales</taxon>
        <taxon>Celastraceae</taxon>
        <taxon>Tripterygium</taxon>
    </lineage>
</organism>
<dbReference type="InParanoid" id="A0A7J7DX20"/>
<dbReference type="EMBL" id="JAAARO010000003">
    <property type="protein sequence ID" value="KAF5750922.1"/>
    <property type="molecule type" value="Genomic_DNA"/>
</dbReference>
<dbReference type="InterPro" id="IPR026992">
    <property type="entry name" value="DIOX_N"/>
</dbReference>
<keyword evidence="5" id="KW-0560">Oxidoreductase</keyword>
<dbReference type="InterPro" id="IPR005123">
    <property type="entry name" value="Oxoglu/Fe-dep_dioxygenase_dom"/>
</dbReference>
<feature type="domain" description="Fe2OG dioxygenase" evidence="6">
    <location>
        <begin position="214"/>
        <end position="314"/>
    </location>
</feature>
<dbReference type="InterPro" id="IPR044861">
    <property type="entry name" value="IPNS-like_FE2OG_OXY"/>
</dbReference>
<accession>A0A7J7DX20</accession>
<comment type="similarity">
    <text evidence="1 5">Belongs to the iron/ascorbate-dependent oxidoreductase family.</text>
</comment>
<dbReference type="SUPFAM" id="SSF51197">
    <property type="entry name" value="Clavaminate synthase-like"/>
    <property type="match status" value="1"/>
</dbReference>
<evidence type="ECO:0000256" key="2">
    <source>
        <dbReference type="ARBA" id="ARBA00022723"/>
    </source>
</evidence>
<gene>
    <name evidence="7" type="ORF">HS088_TW03G01262</name>
</gene>
<dbReference type="GO" id="GO:0031418">
    <property type="term" value="F:L-ascorbic acid binding"/>
    <property type="evidence" value="ECO:0007669"/>
    <property type="project" value="UniProtKB-KW"/>
</dbReference>
<keyword evidence="3" id="KW-0847">Vitamin C</keyword>
<evidence type="ECO:0000313" key="8">
    <source>
        <dbReference type="Proteomes" id="UP000593562"/>
    </source>
</evidence>
<evidence type="ECO:0000256" key="5">
    <source>
        <dbReference type="RuleBase" id="RU003682"/>
    </source>
</evidence>
<dbReference type="GO" id="GO:0046872">
    <property type="term" value="F:metal ion binding"/>
    <property type="evidence" value="ECO:0007669"/>
    <property type="project" value="UniProtKB-KW"/>
</dbReference>
<evidence type="ECO:0000256" key="1">
    <source>
        <dbReference type="ARBA" id="ARBA00008056"/>
    </source>
</evidence>
<dbReference type="FunFam" id="2.60.120.330:FF:000079">
    <property type="entry name" value="Protein SRG1"/>
    <property type="match status" value="1"/>
</dbReference>
<name>A0A7J7DX20_TRIWF</name>
<dbReference type="InterPro" id="IPR027443">
    <property type="entry name" value="IPNS-like_sf"/>
</dbReference>
<evidence type="ECO:0000256" key="3">
    <source>
        <dbReference type="ARBA" id="ARBA00022896"/>
    </source>
</evidence>
<dbReference type="InterPro" id="IPR050295">
    <property type="entry name" value="Plant_2OG-oxidoreductases"/>
</dbReference>
<keyword evidence="2 5" id="KW-0479">Metal-binding</keyword>
<dbReference type="PROSITE" id="PS51471">
    <property type="entry name" value="FE2OG_OXY"/>
    <property type="match status" value="1"/>
</dbReference>
<sequence length="367" mass="41858">MGSNYDDTTGDYVPTYALSIPVPNVQELARNDPLQVPDRYVQKQEDRPQEIDFCYLSSDIPVIDLSLLSNGDEEQLKKLDKACKEWGFFQQVVNHGVDKEVLCSMKGAASEFFELPLQEKNKYSMPSDDIQGYGHAYVVSEEQLLDWSDALILAVYPSQYRKLKFWPKSPKGLSKGMIEEYSNGVKKVAEELLRSLSSIMGMEKDRLLEMHKQLVQAMRINYYPACCRPDQVLGISAHSDTSTLTILMQENDITGLQIKHNGEWVAVRPIPDALVVNVGDVIEFWSNGEYKSIEHRAVTNKSKARISYATFFFPHDDVEIEPLDHMESSTSPHKMYKRVKYGDHLRSSMKRRMEGKAHTEMAKTGKT</sequence>
<keyword evidence="4 5" id="KW-0408">Iron</keyword>
<keyword evidence="8" id="KW-1185">Reference proteome</keyword>
<reference evidence="7 8" key="1">
    <citation type="journal article" date="2020" name="Nat. Commun.">
        <title>Genome of Tripterygium wilfordii and identification of cytochrome P450 involved in triptolide biosynthesis.</title>
        <authorList>
            <person name="Tu L."/>
            <person name="Su P."/>
            <person name="Zhang Z."/>
            <person name="Gao L."/>
            <person name="Wang J."/>
            <person name="Hu T."/>
            <person name="Zhou J."/>
            <person name="Zhang Y."/>
            <person name="Zhao Y."/>
            <person name="Liu Y."/>
            <person name="Song Y."/>
            <person name="Tong Y."/>
            <person name="Lu Y."/>
            <person name="Yang J."/>
            <person name="Xu C."/>
            <person name="Jia M."/>
            <person name="Peters R.J."/>
            <person name="Huang L."/>
            <person name="Gao W."/>
        </authorList>
    </citation>
    <scope>NUCLEOTIDE SEQUENCE [LARGE SCALE GENOMIC DNA]</scope>
    <source>
        <strain evidence="8">cv. XIE 37</strain>
        <tissue evidence="7">Leaf</tissue>
    </source>
</reference>
<comment type="caution">
    <text evidence="7">The sequence shown here is derived from an EMBL/GenBank/DDBJ whole genome shotgun (WGS) entry which is preliminary data.</text>
</comment>
<evidence type="ECO:0000313" key="7">
    <source>
        <dbReference type="EMBL" id="KAF5750922.1"/>
    </source>
</evidence>
<dbReference type="Pfam" id="PF03171">
    <property type="entry name" value="2OG-FeII_Oxy"/>
    <property type="match status" value="1"/>
</dbReference>
<evidence type="ECO:0000256" key="4">
    <source>
        <dbReference type="ARBA" id="ARBA00023004"/>
    </source>
</evidence>
<dbReference type="Proteomes" id="UP000593562">
    <property type="component" value="Unassembled WGS sequence"/>
</dbReference>
<evidence type="ECO:0000259" key="6">
    <source>
        <dbReference type="PROSITE" id="PS51471"/>
    </source>
</evidence>
<dbReference type="Gene3D" id="2.60.120.330">
    <property type="entry name" value="B-lactam Antibiotic, Isopenicillin N Synthase, Chain"/>
    <property type="match status" value="1"/>
</dbReference>
<dbReference type="Pfam" id="PF14226">
    <property type="entry name" value="DIOX_N"/>
    <property type="match status" value="1"/>
</dbReference>
<protein>
    <recommendedName>
        <fullName evidence="6">Fe2OG dioxygenase domain-containing protein</fullName>
    </recommendedName>
</protein>
<proteinExistence type="inferred from homology"/>
<dbReference type="PANTHER" id="PTHR47991">
    <property type="entry name" value="OXOGLUTARATE/IRON-DEPENDENT DIOXYGENASE"/>
    <property type="match status" value="1"/>
</dbReference>
<dbReference type="AlphaFoldDB" id="A0A7J7DX20"/>